<evidence type="ECO:0000313" key="9">
    <source>
        <dbReference type="Proteomes" id="UP000705867"/>
    </source>
</evidence>
<proteinExistence type="inferred from homology"/>
<comment type="cofactor">
    <cofactor evidence="7">
        <name>Zn(2+)</name>
        <dbReference type="ChEBI" id="CHEBI:29105"/>
    </cofactor>
    <text evidence="7">Binds 1 zinc ion per subunit.</text>
</comment>
<dbReference type="GO" id="GO:0008270">
    <property type="term" value="F:zinc ion binding"/>
    <property type="evidence" value="ECO:0007669"/>
    <property type="project" value="TreeGrafter"/>
</dbReference>
<organism evidence="8 9">
    <name type="scientific">Candidatus Nitrobium versatile</name>
    <dbReference type="NCBI Taxonomy" id="2884831"/>
    <lineage>
        <taxon>Bacteria</taxon>
        <taxon>Pseudomonadati</taxon>
        <taxon>Nitrospirota</taxon>
        <taxon>Nitrospiria</taxon>
        <taxon>Nitrospirales</taxon>
        <taxon>Nitrospiraceae</taxon>
        <taxon>Candidatus Nitrobium</taxon>
    </lineage>
</organism>
<keyword evidence="7" id="KW-0479">Metal-binding</keyword>
<gene>
    <name evidence="8" type="ORF">K8I29_07155</name>
</gene>
<dbReference type="PANTHER" id="PTHR33202">
    <property type="entry name" value="ZINC UPTAKE REGULATION PROTEIN"/>
    <property type="match status" value="1"/>
</dbReference>
<evidence type="ECO:0000256" key="4">
    <source>
        <dbReference type="ARBA" id="ARBA00023015"/>
    </source>
</evidence>
<reference evidence="8" key="1">
    <citation type="journal article" date="2021" name="bioRxiv">
        <title>Unraveling nitrogen, sulfur and carbon metabolic pathways and microbial community transcriptional responses to substrate deprivation and toxicity stresses in a bioreactor mimicking anoxic brackish coastal sediment conditions.</title>
        <authorList>
            <person name="Martins P.D."/>
            <person name="Echeveste M.J."/>
            <person name="Arshad A."/>
            <person name="Kurth J."/>
            <person name="Ouboter H."/>
            <person name="Jetten M.S.M."/>
            <person name="Welte C.U."/>
        </authorList>
    </citation>
    <scope>NUCLEOTIDE SEQUENCE</scope>
    <source>
        <strain evidence="8">MAG_39</strain>
    </source>
</reference>
<comment type="similarity">
    <text evidence="1">Belongs to the Fur family.</text>
</comment>
<evidence type="ECO:0000313" key="8">
    <source>
        <dbReference type="EMBL" id="MBZ0155979.1"/>
    </source>
</evidence>
<feature type="binding site" evidence="7">
    <location>
        <position position="91"/>
    </location>
    <ligand>
        <name>Zn(2+)</name>
        <dbReference type="ChEBI" id="CHEBI:29105"/>
    </ligand>
</feature>
<dbReference type="GO" id="GO:0003700">
    <property type="term" value="F:DNA-binding transcription factor activity"/>
    <property type="evidence" value="ECO:0007669"/>
    <property type="project" value="InterPro"/>
</dbReference>
<dbReference type="SUPFAM" id="SSF46785">
    <property type="entry name" value="Winged helix' DNA-binding domain"/>
    <property type="match status" value="1"/>
</dbReference>
<dbReference type="EMBL" id="JAIOIV010000058">
    <property type="protein sequence ID" value="MBZ0155979.1"/>
    <property type="molecule type" value="Genomic_DNA"/>
</dbReference>
<keyword evidence="5" id="KW-0238">DNA-binding</keyword>
<dbReference type="InterPro" id="IPR036390">
    <property type="entry name" value="WH_DNA-bd_sf"/>
</dbReference>
<feature type="binding site" evidence="7">
    <location>
        <position position="88"/>
    </location>
    <ligand>
        <name>Zn(2+)</name>
        <dbReference type="ChEBI" id="CHEBI:29105"/>
    </ligand>
</feature>
<dbReference type="InterPro" id="IPR043135">
    <property type="entry name" value="Fur_C"/>
</dbReference>
<evidence type="ECO:0000256" key="5">
    <source>
        <dbReference type="ARBA" id="ARBA00023125"/>
    </source>
</evidence>
<dbReference type="GO" id="GO:0000976">
    <property type="term" value="F:transcription cis-regulatory region binding"/>
    <property type="evidence" value="ECO:0007669"/>
    <property type="project" value="TreeGrafter"/>
</dbReference>
<dbReference type="GO" id="GO:0045892">
    <property type="term" value="P:negative regulation of DNA-templated transcription"/>
    <property type="evidence" value="ECO:0007669"/>
    <property type="project" value="TreeGrafter"/>
</dbReference>
<dbReference type="Gene3D" id="1.10.10.10">
    <property type="entry name" value="Winged helix-like DNA-binding domain superfamily/Winged helix DNA-binding domain"/>
    <property type="match status" value="1"/>
</dbReference>
<accession>A0A953JC03</accession>
<keyword evidence="4" id="KW-0805">Transcription regulation</keyword>
<dbReference type="PANTHER" id="PTHR33202:SF7">
    <property type="entry name" value="FERRIC UPTAKE REGULATION PROTEIN"/>
    <property type="match status" value="1"/>
</dbReference>
<dbReference type="Gene3D" id="3.30.1490.190">
    <property type="match status" value="1"/>
</dbReference>
<feature type="binding site" evidence="7">
    <location>
        <position position="130"/>
    </location>
    <ligand>
        <name>Zn(2+)</name>
        <dbReference type="ChEBI" id="CHEBI:29105"/>
    </ligand>
</feature>
<dbReference type="Pfam" id="PF01475">
    <property type="entry name" value="FUR"/>
    <property type="match status" value="1"/>
</dbReference>
<evidence type="ECO:0000256" key="3">
    <source>
        <dbReference type="ARBA" id="ARBA00022833"/>
    </source>
</evidence>
<sequence>MIASLREKGYKLTRQRLEIIRLLSRDRSHPGAMEILKQARRGSPRISMSTVYYTLDMLKREGLIRELEFYDRDNRYDINASPHLNLVCTKCGKIEDFEGEVPAFSEVVEKRTGFKAMNLRFEYYGLCKECVGIKGS</sequence>
<dbReference type="AlphaFoldDB" id="A0A953JC03"/>
<comment type="caution">
    <text evidence="8">The sequence shown here is derived from an EMBL/GenBank/DDBJ whole genome shotgun (WGS) entry which is preliminary data.</text>
</comment>
<dbReference type="CDD" id="cd07153">
    <property type="entry name" value="Fur_like"/>
    <property type="match status" value="1"/>
</dbReference>
<keyword evidence="6" id="KW-0804">Transcription</keyword>
<dbReference type="InterPro" id="IPR002481">
    <property type="entry name" value="FUR"/>
</dbReference>
<keyword evidence="2" id="KW-0678">Repressor</keyword>
<evidence type="ECO:0000256" key="1">
    <source>
        <dbReference type="ARBA" id="ARBA00007957"/>
    </source>
</evidence>
<evidence type="ECO:0000256" key="6">
    <source>
        <dbReference type="ARBA" id="ARBA00023163"/>
    </source>
</evidence>
<dbReference type="Proteomes" id="UP000705867">
    <property type="component" value="Unassembled WGS sequence"/>
</dbReference>
<evidence type="ECO:0000256" key="7">
    <source>
        <dbReference type="PIRSR" id="PIRSR602481-1"/>
    </source>
</evidence>
<keyword evidence="3 7" id="KW-0862">Zinc</keyword>
<reference evidence="8" key="2">
    <citation type="submission" date="2021-08" db="EMBL/GenBank/DDBJ databases">
        <authorList>
            <person name="Dalcin Martins P."/>
        </authorList>
    </citation>
    <scope>NUCLEOTIDE SEQUENCE</scope>
    <source>
        <strain evidence="8">MAG_39</strain>
    </source>
</reference>
<dbReference type="GO" id="GO:1900376">
    <property type="term" value="P:regulation of secondary metabolite biosynthetic process"/>
    <property type="evidence" value="ECO:0007669"/>
    <property type="project" value="TreeGrafter"/>
</dbReference>
<name>A0A953JC03_9BACT</name>
<evidence type="ECO:0000256" key="2">
    <source>
        <dbReference type="ARBA" id="ARBA00022491"/>
    </source>
</evidence>
<feature type="binding site" evidence="7">
    <location>
        <position position="127"/>
    </location>
    <ligand>
        <name>Zn(2+)</name>
        <dbReference type="ChEBI" id="CHEBI:29105"/>
    </ligand>
</feature>
<protein>
    <submittedName>
        <fullName evidence="8">Transcriptional repressor</fullName>
    </submittedName>
</protein>
<dbReference type="InterPro" id="IPR036388">
    <property type="entry name" value="WH-like_DNA-bd_sf"/>
</dbReference>